<dbReference type="Proteomes" id="UP000182836">
    <property type="component" value="Unassembled WGS sequence"/>
</dbReference>
<evidence type="ECO:0000313" key="4">
    <source>
        <dbReference type="Proteomes" id="UP000037269"/>
    </source>
</evidence>
<feature type="transmembrane region" description="Helical" evidence="1">
    <location>
        <begin position="161"/>
        <end position="183"/>
    </location>
</feature>
<reference evidence="2 4" key="1">
    <citation type="submission" date="2015-07" db="EMBL/GenBank/DDBJ databases">
        <title>Fjat-14205 dsm 2895.</title>
        <authorList>
            <person name="Liu B."/>
            <person name="Wang J."/>
            <person name="Zhu Y."/>
            <person name="Liu G."/>
            <person name="Chen Q."/>
            <person name="Chen Z."/>
            <person name="Lan J."/>
            <person name="Che J."/>
            <person name="Ge C."/>
            <person name="Shi H."/>
            <person name="Pan Z."/>
            <person name="Liu X."/>
        </authorList>
    </citation>
    <scope>NUCLEOTIDE SEQUENCE [LARGE SCALE GENOMIC DNA]</scope>
    <source>
        <strain evidence="2 4">DSM 2895</strain>
    </source>
</reference>
<feature type="transmembrane region" description="Helical" evidence="1">
    <location>
        <begin position="135"/>
        <end position="155"/>
    </location>
</feature>
<dbReference type="AlphaFoldDB" id="A0A0D1YLY3"/>
<feature type="transmembrane region" description="Helical" evidence="1">
    <location>
        <begin position="79"/>
        <end position="102"/>
    </location>
</feature>
<organism evidence="2 4">
    <name type="scientific">Aneurinibacillus migulanus</name>
    <name type="common">Bacillus migulanus</name>
    <dbReference type="NCBI Taxonomy" id="47500"/>
    <lineage>
        <taxon>Bacteria</taxon>
        <taxon>Bacillati</taxon>
        <taxon>Bacillota</taxon>
        <taxon>Bacilli</taxon>
        <taxon>Bacillales</taxon>
        <taxon>Paenibacillaceae</taxon>
        <taxon>Aneurinibacillus group</taxon>
        <taxon>Aneurinibacillus</taxon>
    </lineage>
</organism>
<dbReference type="NCBIfam" id="NF038403">
    <property type="entry name" value="perm_prefix_1"/>
    <property type="match status" value="1"/>
</dbReference>
<name>A0A0D1YLY3_ANEMI</name>
<accession>A0A0D1YLY3</accession>
<feature type="transmembrane region" description="Helical" evidence="1">
    <location>
        <begin position="232"/>
        <end position="252"/>
    </location>
</feature>
<dbReference type="OrthoDB" id="2375387at2"/>
<keyword evidence="1" id="KW-0812">Transmembrane</keyword>
<reference evidence="3 5" key="2">
    <citation type="submission" date="2016-10" db="EMBL/GenBank/DDBJ databases">
        <authorList>
            <person name="de Groot N.N."/>
        </authorList>
    </citation>
    <scope>NUCLEOTIDE SEQUENCE [LARGE SCALE GENOMIC DNA]</scope>
    <source>
        <strain evidence="3 5">DSM 2895</strain>
    </source>
</reference>
<protein>
    <submittedName>
        <fullName evidence="2">Uncharacterized protein</fullName>
    </submittedName>
</protein>
<dbReference type="EMBL" id="FNED01000029">
    <property type="protein sequence ID" value="SDJ82963.1"/>
    <property type="molecule type" value="Genomic_DNA"/>
</dbReference>
<evidence type="ECO:0000313" key="5">
    <source>
        <dbReference type="Proteomes" id="UP000182836"/>
    </source>
</evidence>
<gene>
    <name evidence="2" type="ORF">AF333_29785</name>
    <name evidence="3" type="ORF">SAMN04487909_12967</name>
</gene>
<evidence type="ECO:0000313" key="3">
    <source>
        <dbReference type="EMBL" id="SDJ82963.1"/>
    </source>
</evidence>
<dbReference type="RefSeq" id="WP_043063559.1">
    <property type="nucleotide sequence ID" value="NZ_BJOA01000091.1"/>
</dbReference>
<feature type="transmembrane region" description="Helical" evidence="1">
    <location>
        <begin position="203"/>
        <end position="226"/>
    </location>
</feature>
<dbReference type="InterPro" id="IPR047928">
    <property type="entry name" value="Perm_prefix_1"/>
</dbReference>
<keyword evidence="1" id="KW-1133">Transmembrane helix</keyword>
<keyword evidence="1" id="KW-0472">Membrane</keyword>
<dbReference type="Proteomes" id="UP000037269">
    <property type="component" value="Unassembled WGS sequence"/>
</dbReference>
<dbReference type="EMBL" id="LGUG01000013">
    <property type="protein sequence ID" value="KON84150.1"/>
    <property type="molecule type" value="Genomic_DNA"/>
</dbReference>
<dbReference type="STRING" id="47500.AF333_29785"/>
<dbReference type="PATRIC" id="fig|47500.8.peg.7110"/>
<dbReference type="GeneID" id="42309323"/>
<evidence type="ECO:0000256" key="1">
    <source>
        <dbReference type="SAM" id="Phobius"/>
    </source>
</evidence>
<keyword evidence="4" id="KW-1185">Reference proteome</keyword>
<sequence>MSSFDHYIEKILDRVECEKDEREDMREEIRCHLMLAMEEYREQGYTKQEAVQRAIADFGVEEAIGEGLQRSLFPYRKEFLTCIGVGTIVYSASGYLYQLLAYGSAHPIWLTVSVLIGTCLVLAGMYPAYLADRKIVLGSMLALTCFCAVFGFTVVAGAEAWYVRILYVLGWFLAVFSLLMIFLTAIKGVGTGQESPEERKARIVIHVFNLANGIAVFACAAILAYAGLVFGGVSPFLLIPFSIVLFWAVSYWTQYRMRTRRIAVSYLFGSFSLMLTGGIVYMFSGTFR</sequence>
<evidence type="ECO:0000313" key="2">
    <source>
        <dbReference type="EMBL" id="KON84150.1"/>
    </source>
</evidence>
<feature type="transmembrane region" description="Helical" evidence="1">
    <location>
        <begin position="108"/>
        <end position="128"/>
    </location>
</feature>
<proteinExistence type="predicted"/>
<feature type="transmembrane region" description="Helical" evidence="1">
    <location>
        <begin position="264"/>
        <end position="283"/>
    </location>
</feature>